<accession>A0A365MTI3</accession>
<evidence type="ECO:0000313" key="3">
    <source>
        <dbReference type="Proteomes" id="UP000251714"/>
    </source>
</evidence>
<proteinExistence type="predicted"/>
<name>A0A365MTI3_GIBIN</name>
<dbReference type="InterPro" id="IPR022698">
    <property type="entry name" value="OrsD"/>
</dbReference>
<evidence type="ECO:0000313" key="2">
    <source>
        <dbReference type="EMBL" id="RBA11861.1"/>
    </source>
</evidence>
<gene>
    <name evidence="2" type="ORF">FPRO05_14140</name>
</gene>
<organism evidence="2 3">
    <name type="scientific">Gibberella intermedia</name>
    <name type="common">Bulb rot disease fungus</name>
    <name type="synonym">Fusarium proliferatum</name>
    <dbReference type="NCBI Taxonomy" id="948311"/>
    <lineage>
        <taxon>Eukaryota</taxon>
        <taxon>Fungi</taxon>
        <taxon>Dikarya</taxon>
        <taxon>Ascomycota</taxon>
        <taxon>Pezizomycotina</taxon>
        <taxon>Sordariomycetes</taxon>
        <taxon>Hypocreomycetidae</taxon>
        <taxon>Hypocreales</taxon>
        <taxon>Nectriaceae</taxon>
        <taxon>Fusarium</taxon>
        <taxon>Fusarium fujikuroi species complex</taxon>
    </lineage>
</organism>
<feature type="compositionally biased region" description="Acidic residues" evidence="1">
    <location>
        <begin position="440"/>
        <end position="461"/>
    </location>
</feature>
<dbReference type="Pfam" id="PF12013">
    <property type="entry name" value="OrsD"/>
    <property type="match status" value="1"/>
</dbReference>
<dbReference type="AlphaFoldDB" id="A0A365MTI3"/>
<reference evidence="2 3" key="1">
    <citation type="submission" date="2017-12" db="EMBL/GenBank/DDBJ databases">
        <title>Genome sequence of the mycotoxigenic crop pathogen Fusarium proliferatum, strain ITEM 2341 from Date Palm.</title>
        <authorList>
            <person name="Almiman B.F."/>
            <person name="Shittu T.A."/>
            <person name="Muthumeenakshi S."/>
            <person name="Baroncelli R."/>
            <person name="Sreenivasaprasada S."/>
        </authorList>
    </citation>
    <scope>NUCLEOTIDE SEQUENCE [LARGE SCALE GENOMIC DNA]</scope>
    <source>
        <strain evidence="2 3">ITEM 2341</strain>
    </source>
</reference>
<feature type="compositionally biased region" description="Basic and acidic residues" evidence="1">
    <location>
        <begin position="413"/>
        <end position="423"/>
    </location>
</feature>
<evidence type="ECO:0000256" key="1">
    <source>
        <dbReference type="SAM" id="MobiDB-lite"/>
    </source>
</evidence>
<dbReference type="Proteomes" id="UP000251714">
    <property type="component" value="Unassembled WGS sequence"/>
</dbReference>
<protein>
    <submittedName>
        <fullName evidence="2">Uncharacterized protein</fullName>
    </submittedName>
</protein>
<dbReference type="EMBL" id="PKMI01000040">
    <property type="protein sequence ID" value="RBA11861.1"/>
    <property type="molecule type" value="Genomic_DNA"/>
</dbReference>
<feature type="region of interest" description="Disordered" evidence="1">
    <location>
        <begin position="163"/>
        <end position="182"/>
    </location>
</feature>
<comment type="caution">
    <text evidence="2">The sequence shown here is derived from an EMBL/GenBank/DDBJ whole genome shotgun (WGS) entry which is preliminary data.</text>
</comment>
<sequence length="644" mass="74265">MEPFTYLKTYRVPVCKKCEFACVANEVPTHLQTRHRDIPPAERRRVAQVIGNISGIIKDQSGLEDFQFPPPTISSVAFLAPPKPDGLKCRKCPYIVKHVKKIMAHCHSCQHWNNPQRRGRPRKADSELEVELPWIEGVLCQRFFPSRRESRWFEVGRKTAAHARTGRQGKTAVGGSSAQSQLNPEMRAHLREVLEREQQYLDAKTQPRFYSKALGDDSFAATSLWLERTRWPITYKNVRRDILQAMTRLPIRATAGSVETDYILGQGPLDGDLDITIPRKDEEKIMCFLSAVDAMLDRCELTAENTSRVLLCWLASSRLEIFQAKPFALKVEQNTRKRYRLLWKRFIAFTLRAYLLPDIIREHEVKINLSARLKSQIKHLWEHQAWENIDTMRPIWSSLQRLDQSPGIPQRYNNKDSEIDTPGRFEIPNSNDTKSISGEESSDDYESSEQEDGNFEDSEREDSLDDWICDMDSRNVPDVSSSCRDSGHRFMDRMTVESSKEFLELLFELSLSMTMESFADGQPGSALLVYFSGILGFSSDCRRFQLAREYCPVLSGLIWVQRLLFLEYALPLHSYPTIGIQQRPQFPMQRLNEVRQKYMVQGSLSPLAELHNLRNFGQKVARTESPPFLLRWSDDGNDLSSQAF</sequence>
<feature type="region of interest" description="Disordered" evidence="1">
    <location>
        <begin position="406"/>
        <end position="461"/>
    </location>
</feature>